<dbReference type="PRINTS" id="PR00868">
    <property type="entry name" value="DNAPOLI"/>
</dbReference>
<dbReference type="CDD" id="cd09898">
    <property type="entry name" value="H3TH_53EXO"/>
    <property type="match status" value="1"/>
</dbReference>
<dbReference type="CDD" id="cd09859">
    <property type="entry name" value="PIN_53EXO"/>
    <property type="match status" value="1"/>
</dbReference>
<sequence>MRLLCIDGNSIMNRAFYGIRLLTNSKGIPTNAITGFMNIYMKELEEVQPDCVAVAFDLRAPTFRHKASAAYKANRKGMPDELAQQMPLIKQLLGLLGIKTVECEGYEADDILGTLSKAAADSGNECFILTGDRDSFQLVSDKVTVRLAGTKETKIYTPARIMEEYGVTPRQMIEVKALMGDTSDNISGVKGIGEKTALNLIQQAGSVEALYADLDSFTITKGNRAKLEAGHQDAIDSRFLAEICLEAPVERDTAFYKLGTPDSDKAKELLVDLEMLRLLERLKLTGTNSETPQKSAEETALKLKDLPKYETGLPLNDDAISQMTEGTKAAFIFDGAKLQVFFADKAYVIASGDWDFEGIALRFFESGCEKTAFEGKQAHKFAFDNGTHLNGLTFCCDLAGYLLNSQAGEYTTENLSLTYKVAYRSDMGEFADICTIMPLAENLKLRLEQTEMLKLFNEVEMPLCEVLASMEHYGVRADTDGIREFGKGLKKDIEALTSQIYDLAGGEFNIASPKQLGEVLFEKLGLPAKKKTKSGYSTNAEVLEELADKHPIVGLVLEYRTLTKLNSTYVDSLLKEVEADGRVRSVFKQTETRTGRISSTEPNMQNIPVRKEIGRNMRKFFVAGDGYTFLDADYSQIELRVLAEVCGDENMRKTFADGTDIHTMTASQVFGIPADAVLPEMRSAAKAVNFGIIYGIGAFSLSKDIGVSVKEAKQYIKNYLDNFPKVSEFMDKTVEDGIKNGYVTTIFGRRRYIPELAATNKVMQAFGKRAAMNAPIQGAAADIIKMAMVKVYKRLKAEKLDARLILQVHDELIIEVTPDDKEKAKAILKEEMEKAVNFTVPMEVSVGEGESWYLAKE</sequence>
<keyword evidence="17" id="KW-1185">Reference proteome</keyword>
<dbReference type="SMART" id="SM00279">
    <property type="entry name" value="HhH2"/>
    <property type="match status" value="1"/>
</dbReference>
<dbReference type="STRING" id="246199.CUS_6380"/>
<dbReference type="FunFam" id="1.10.150.20:FF:000002">
    <property type="entry name" value="DNA polymerase I"/>
    <property type="match status" value="1"/>
</dbReference>
<dbReference type="Gene3D" id="1.10.150.20">
    <property type="entry name" value="5' to 3' exonuclease, C-terminal subdomain"/>
    <property type="match status" value="2"/>
</dbReference>
<evidence type="ECO:0000256" key="6">
    <source>
        <dbReference type="ARBA" id="ARBA00022705"/>
    </source>
</evidence>
<evidence type="ECO:0000313" key="17">
    <source>
        <dbReference type="Proteomes" id="UP000004259"/>
    </source>
</evidence>
<name>E9SGG1_RUMAL</name>
<keyword evidence="6 13" id="KW-0235">DNA replication</keyword>
<organism evidence="16 17">
    <name type="scientific">Ruminococcus albus 8</name>
    <dbReference type="NCBI Taxonomy" id="246199"/>
    <lineage>
        <taxon>Bacteria</taxon>
        <taxon>Bacillati</taxon>
        <taxon>Bacillota</taxon>
        <taxon>Clostridia</taxon>
        <taxon>Eubacteriales</taxon>
        <taxon>Oscillospiraceae</taxon>
        <taxon>Ruminococcus</taxon>
    </lineage>
</organism>
<evidence type="ECO:0000256" key="5">
    <source>
        <dbReference type="ARBA" id="ARBA00022695"/>
    </source>
</evidence>
<evidence type="ECO:0000256" key="9">
    <source>
        <dbReference type="ARBA" id="ARBA00023125"/>
    </source>
</evidence>
<evidence type="ECO:0000256" key="4">
    <source>
        <dbReference type="ARBA" id="ARBA00022679"/>
    </source>
</evidence>
<dbReference type="EC" id="2.7.7.7" evidence="2 12"/>
<dbReference type="GO" id="GO:0003677">
    <property type="term" value="F:DNA binding"/>
    <property type="evidence" value="ECO:0007669"/>
    <property type="project" value="UniProtKB-UniRule"/>
</dbReference>
<dbReference type="GO" id="GO:0006261">
    <property type="term" value="P:DNA-templated DNA replication"/>
    <property type="evidence" value="ECO:0007669"/>
    <property type="project" value="UniProtKB-UniRule"/>
</dbReference>
<dbReference type="InterPro" id="IPR002421">
    <property type="entry name" value="5-3_exonuclease"/>
</dbReference>
<dbReference type="Gene3D" id="3.40.50.1010">
    <property type="entry name" value="5'-nuclease"/>
    <property type="match status" value="1"/>
</dbReference>
<dbReference type="GO" id="GO:0003887">
    <property type="term" value="F:DNA-directed DNA polymerase activity"/>
    <property type="evidence" value="ECO:0007669"/>
    <property type="project" value="UniProtKB-UniRule"/>
</dbReference>
<dbReference type="eggNOG" id="COG0749">
    <property type="taxonomic scope" value="Bacteria"/>
</dbReference>
<keyword evidence="5 13" id="KW-0548">Nucleotidyltransferase</keyword>
<keyword evidence="13" id="KW-0378">Hydrolase</keyword>
<dbReference type="eggNOG" id="COG0258">
    <property type="taxonomic scope" value="Bacteria"/>
</dbReference>
<comment type="similarity">
    <text evidence="1 13">Belongs to the DNA polymerase type-A family.</text>
</comment>
<keyword evidence="10 13" id="KW-0234">DNA repair</keyword>
<dbReference type="RefSeq" id="WP_002852498.1">
    <property type="nucleotide sequence ID" value="NZ_ADKM02000123.1"/>
</dbReference>
<keyword evidence="9 13" id="KW-0238">DNA-binding</keyword>
<dbReference type="Pfam" id="PF02739">
    <property type="entry name" value="5_3_exonuc_N"/>
    <property type="match status" value="1"/>
</dbReference>
<dbReference type="InterPro" id="IPR002298">
    <property type="entry name" value="DNA_polymerase_A"/>
</dbReference>
<comment type="caution">
    <text evidence="16">The sequence shown here is derived from an EMBL/GenBank/DDBJ whole genome shotgun (WGS) entry which is preliminary data.</text>
</comment>
<dbReference type="SMART" id="SM00482">
    <property type="entry name" value="POLAc"/>
    <property type="match status" value="1"/>
</dbReference>
<keyword evidence="13" id="KW-0540">Nuclease</keyword>
<dbReference type="SMART" id="SM00475">
    <property type="entry name" value="53EXOc"/>
    <property type="match status" value="1"/>
</dbReference>
<dbReference type="Proteomes" id="UP000004259">
    <property type="component" value="Unassembled WGS sequence"/>
</dbReference>
<evidence type="ECO:0000256" key="13">
    <source>
        <dbReference type="RuleBase" id="RU004460"/>
    </source>
</evidence>
<evidence type="ECO:0000256" key="10">
    <source>
        <dbReference type="ARBA" id="ARBA00023204"/>
    </source>
</evidence>
<comment type="subunit">
    <text evidence="13">Single-chain monomer with multiple functions.</text>
</comment>
<comment type="catalytic activity">
    <reaction evidence="11 13">
        <text>DNA(n) + a 2'-deoxyribonucleoside 5'-triphosphate = DNA(n+1) + diphosphate</text>
        <dbReference type="Rhea" id="RHEA:22508"/>
        <dbReference type="Rhea" id="RHEA-COMP:17339"/>
        <dbReference type="Rhea" id="RHEA-COMP:17340"/>
        <dbReference type="ChEBI" id="CHEBI:33019"/>
        <dbReference type="ChEBI" id="CHEBI:61560"/>
        <dbReference type="ChEBI" id="CHEBI:173112"/>
        <dbReference type="EC" id="2.7.7.7"/>
    </reaction>
</comment>
<dbReference type="EMBL" id="ADKM02000123">
    <property type="protein sequence ID" value="EGC01670.1"/>
    <property type="molecule type" value="Genomic_DNA"/>
</dbReference>
<feature type="domain" description="DNA-directed DNA polymerase family A palm" evidence="15">
    <location>
        <begin position="614"/>
        <end position="820"/>
    </location>
</feature>
<dbReference type="InterPro" id="IPR043502">
    <property type="entry name" value="DNA/RNA_pol_sf"/>
</dbReference>
<dbReference type="InterPro" id="IPR020045">
    <property type="entry name" value="DNA_polI_H3TH"/>
</dbReference>
<dbReference type="Gene3D" id="1.20.1060.10">
    <property type="entry name" value="Taq DNA Polymerase, Chain T, domain 4"/>
    <property type="match status" value="1"/>
</dbReference>
<dbReference type="Pfam" id="PF00476">
    <property type="entry name" value="DNA_pol_A"/>
    <property type="match status" value="1"/>
</dbReference>
<dbReference type="InterPro" id="IPR018320">
    <property type="entry name" value="DNA_polymerase_1"/>
</dbReference>
<dbReference type="PANTHER" id="PTHR10133">
    <property type="entry name" value="DNA POLYMERASE I"/>
    <property type="match status" value="1"/>
</dbReference>
<dbReference type="InterPro" id="IPR001098">
    <property type="entry name" value="DNA-dir_DNA_pol_A_palm_dom"/>
</dbReference>
<reference evidence="16 17" key="1">
    <citation type="submission" date="2011-02" db="EMBL/GenBank/DDBJ databases">
        <authorList>
            <person name="Nelson K.E."/>
            <person name="Sutton G."/>
            <person name="Torralba M."/>
            <person name="Durkin S."/>
            <person name="Harkins D."/>
            <person name="Montgomery R."/>
            <person name="Ziemer C."/>
            <person name="Klaassens E."/>
            <person name="Ocuiv P."/>
            <person name="Morrison M."/>
        </authorList>
    </citation>
    <scope>NUCLEOTIDE SEQUENCE [LARGE SCALE GENOMIC DNA]</scope>
    <source>
        <strain evidence="16 17">8</strain>
    </source>
</reference>
<gene>
    <name evidence="13 16" type="primary">polA</name>
    <name evidence="16" type="ORF">CUS_6380</name>
</gene>
<dbReference type="OrthoDB" id="9806424at2"/>
<comment type="function">
    <text evidence="13">In addition to polymerase activity, this DNA polymerase exhibits 5'-3' exonuclease activity.</text>
</comment>
<dbReference type="FunFam" id="1.20.1060.10:FF:000001">
    <property type="entry name" value="DNA polymerase I"/>
    <property type="match status" value="1"/>
</dbReference>
<dbReference type="Gene3D" id="3.30.420.10">
    <property type="entry name" value="Ribonuclease H-like superfamily/Ribonuclease H"/>
    <property type="match status" value="1"/>
</dbReference>
<evidence type="ECO:0000256" key="11">
    <source>
        <dbReference type="ARBA" id="ARBA00049244"/>
    </source>
</evidence>
<dbReference type="InterPro" id="IPR012337">
    <property type="entry name" value="RNaseH-like_sf"/>
</dbReference>
<dbReference type="InterPro" id="IPR029060">
    <property type="entry name" value="PIN-like_dom_sf"/>
</dbReference>
<evidence type="ECO:0000256" key="3">
    <source>
        <dbReference type="ARBA" id="ARBA00020311"/>
    </source>
</evidence>
<dbReference type="FunFam" id="1.10.150.20:FF:000003">
    <property type="entry name" value="DNA polymerase I"/>
    <property type="match status" value="1"/>
</dbReference>
<dbReference type="NCBIfam" id="TIGR00593">
    <property type="entry name" value="pola"/>
    <property type="match status" value="1"/>
</dbReference>
<keyword evidence="8 13" id="KW-0239">DNA-directed DNA polymerase</keyword>
<dbReference type="SUPFAM" id="SSF53098">
    <property type="entry name" value="Ribonuclease H-like"/>
    <property type="match status" value="1"/>
</dbReference>
<dbReference type="InterPro" id="IPR020046">
    <property type="entry name" value="5-3_exonucl_a-hlix_arch_N"/>
</dbReference>
<keyword evidence="13" id="KW-0269">Exonuclease</keyword>
<dbReference type="GO" id="GO:0008409">
    <property type="term" value="F:5'-3' exonuclease activity"/>
    <property type="evidence" value="ECO:0007669"/>
    <property type="project" value="UniProtKB-UniRule"/>
</dbReference>
<dbReference type="CDD" id="cd08637">
    <property type="entry name" value="DNA_pol_A_pol_I_C"/>
    <property type="match status" value="1"/>
</dbReference>
<proteinExistence type="inferred from homology"/>
<evidence type="ECO:0000313" key="16">
    <source>
        <dbReference type="EMBL" id="EGC01670.1"/>
    </source>
</evidence>
<evidence type="ECO:0000256" key="1">
    <source>
        <dbReference type="ARBA" id="ARBA00007705"/>
    </source>
</evidence>
<dbReference type="SUPFAM" id="SSF56672">
    <property type="entry name" value="DNA/RNA polymerases"/>
    <property type="match status" value="1"/>
</dbReference>
<dbReference type="PROSITE" id="PS00447">
    <property type="entry name" value="DNA_POLYMERASE_A"/>
    <property type="match status" value="1"/>
</dbReference>
<dbReference type="InterPro" id="IPR036279">
    <property type="entry name" value="5-3_exonuclease_C_sf"/>
</dbReference>
<keyword evidence="7 13" id="KW-0227">DNA damage</keyword>
<dbReference type="NCBIfam" id="NF004397">
    <property type="entry name" value="PRK05755.1"/>
    <property type="match status" value="1"/>
</dbReference>
<dbReference type="PANTHER" id="PTHR10133:SF27">
    <property type="entry name" value="DNA POLYMERASE NU"/>
    <property type="match status" value="1"/>
</dbReference>
<keyword evidence="4 13" id="KW-0808">Transferase</keyword>
<feature type="domain" description="5'-3' exonuclease" evidence="14">
    <location>
        <begin position="1"/>
        <end position="259"/>
    </location>
</feature>
<evidence type="ECO:0000256" key="7">
    <source>
        <dbReference type="ARBA" id="ARBA00022763"/>
    </source>
</evidence>
<evidence type="ECO:0000256" key="8">
    <source>
        <dbReference type="ARBA" id="ARBA00022932"/>
    </source>
</evidence>
<dbReference type="Gene3D" id="3.30.70.370">
    <property type="match status" value="1"/>
</dbReference>
<dbReference type="SUPFAM" id="SSF47807">
    <property type="entry name" value="5' to 3' exonuclease, C-terminal subdomain"/>
    <property type="match status" value="1"/>
</dbReference>
<protein>
    <recommendedName>
        <fullName evidence="3 12">DNA polymerase I</fullName>
        <ecNumber evidence="2 12">2.7.7.7</ecNumber>
    </recommendedName>
</protein>
<dbReference type="InterPro" id="IPR019760">
    <property type="entry name" value="DNA-dir_DNA_pol_A_CS"/>
</dbReference>
<dbReference type="InterPro" id="IPR008918">
    <property type="entry name" value="HhH2"/>
</dbReference>
<evidence type="ECO:0000259" key="14">
    <source>
        <dbReference type="SMART" id="SM00475"/>
    </source>
</evidence>
<dbReference type="GO" id="GO:0006302">
    <property type="term" value="P:double-strand break repair"/>
    <property type="evidence" value="ECO:0007669"/>
    <property type="project" value="TreeGrafter"/>
</dbReference>
<dbReference type="SUPFAM" id="SSF88723">
    <property type="entry name" value="PIN domain-like"/>
    <property type="match status" value="1"/>
</dbReference>
<dbReference type="Pfam" id="PF01367">
    <property type="entry name" value="5_3_exonuc"/>
    <property type="match status" value="1"/>
</dbReference>
<evidence type="ECO:0000256" key="12">
    <source>
        <dbReference type="NCBIfam" id="TIGR00593"/>
    </source>
</evidence>
<dbReference type="AlphaFoldDB" id="E9SGG1"/>
<evidence type="ECO:0000259" key="15">
    <source>
        <dbReference type="SMART" id="SM00482"/>
    </source>
</evidence>
<evidence type="ECO:0000256" key="2">
    <source>
        <dbReference type="ARBA" id="ARBA00012417"/>
    </source>
</evidence>
<accession>E9SGG1</accession>
<dbReference type="InterPro" id="IPR036397">
    <property type="entry name" value="RNaseH_sf"/>
</dbReference>